<dbReference type="InterPro" id="IPR011083">
    <property type="entry name" value="Phage_tail_collar_dom"/>
</dbReference>
<protein>
    <recommendedName>
        <fullName evidence="2">Phage tail collar domain-containing protein</fullName>
    </recommendedName>
</protein>
<name>A0A813X8J9_9BILA</name>
<keyword evidence="7" id="KW-1185">Reference proteome</keyword>
<dbReference type="EMBL" id="CAJNOQ010001088">
    <property type="protein sequence ID" value="CAF0866921.1"/>
    <property type="molecule type" value="Genomic_DNA"/>
</dbReference>
<dbReference type="SUPFAM" id="SSF88874">
    <property type="entry name" value="Receptor-binding domain of short tail fibre protein gp12"/>
    <property type="match status" value="1"/>
</dbReference>
<evidence type="ECO:0000256" key="1">
    <source>
        <dbReference type="SAM" id="MobiDB-lite"/>
    </source>
</evidence>
<dbReference type="AlphaFoldDB" id="A0A813X8J9"/>
<evidence type="ECO:0000259" key="2">
    <source>
        <dbReference type="Pfam" id="PF07484"/>
    </source>
</evidence>
<proteinExistence type="predicted"/>
<evidence type="ECO:0000313" key="3">
    <source>
        <dbReference type="EMBL" id="CAF0726128.1"/>
    </source>
</evidence>
<accession>A0A813X8J9</accession>
<reference evidence="4" key="1">
    <citation type="submission" date="2021-02" db="EMBL/GenBank/DDBJ databases">
        <authorList>
            <person name="Nowell W R."/>
        </authorList>
    </citation>
    <scope>NUCLEOTIDE SEQUENCE</scope>
</reference>
<dbReference type="Proteomes" id="UP000677228">
    <property type="component" value="Unassembled WGS sequence"/>
</dbReference>
<dbReference type="EMBL" id="CAJOBA010000058">
    <property type="protein sequence ID" value="CAF3499642.1"/>
    <property type="molecule type" value="Genomic_DNA"/>
</dbReference>
<organism evidence="4 7">
    <name type="scientific">Didymodactylos carnosus</name>
    <dbReference type="NCBI Taxonomy" id="1234261"/>
    <lineage>
        <taxon>Eukaryota</taxon>
        <taxon>Metazoa</taxon>
        <taxon>Spiralia</taxon>
        <taxon>Gnathifera</taxon>
        <taxon>Rotifera</taxon>
        <taxon>Eurotatoria</taxon>
        <taxon>Bdelloidea</taxon>
        <taxon>Philodinida</taxon>
        <taxon>Philodinidae</taxon>
        <taxon>Didymodactylos</taxon>
    </lineage>
</organism>
<dbReference type="Proteomes" id="UP000663829">
    <property type="component" value="Unassembled WGS sequence"/>
</dbReference>
<dbReference type="InterPro" id="IPR037053">
    <property type="entry name" value="Phage_tail_collar_dom_sf"/>
</dbReference>
<dbReference type="OrthoDB" id="10062874at2759"/>
<dbReference type="EMBL" id="CAJOBC010001088">
    <property type="protein sequence ID" value="CAF3654404.1"/>
    <property type="molecule type" value="Genomic_DNA"/>
</dbReference>
<feature type="compositionally biased region" description="Polar residues" evidence="1">
    <location>
        <begin position="308"/>
        <end position="320"/>
    </location>
</feature>
<dbReference type="Proteomes" id="UP000681722">
    <property type="component" value="Unassembled WGS sequence"/>
</dbReference>
<dbReference type="Pfam" id="PF07484">
    <property type="entry name" value="Collar"/>
    <property type="match status" value="1"/>
</dbReference>
<comment type="caution">
    <text evidence="4">The sequence shown here is derived from an EMBL/GenBank/DDBJ whole genome shotgun (WGS) entry which is preliminary data.</text>
</comment>
<dbReference type="Proteomes" id="UP000682733">
    <property type="component" value="Unassembled WGS sequence"/>
</dbReference>
<gene>
    <name evidence="4" type="ORF">GPM918_LOCUS6890</name>
    <name evidence="3" type="ORF">OVA965_LOCUS442</name>
    <name evidence="6" type="ORF">SRO942_LOCUS6890</name>
    <name evidence="5" type="ORF">TMI583_LOCUS442</name>
</gene>
<evidence type="ECO:0000313" key="5">
    <source>
        <dbReference type="EMBL" id="CAF3499642.1"/>
    </source>
</evidence>
<sequence length="410" mass="44277">MWSPYDLNPDRITEELSKMFTYNDTETKRRNSTSLYYDFNKVNMNEHANSHAAKAGASVSAEAHLSVPFGSGGAKVSASAYGETADSSSGSLYNQLNETTNNQFSSDDIKRMFTQQGTELQFKGEKISPKSFQVYKLSDLTDQVQVGIISKQLIAEKKDGAIVRTISALNFPVPPPIAESTTTTTTSIPSTTTTISISEKLLRSNMILTGEIRLYAGTQTPPAPWLICNGSAVSRNEYPNLFRAIGETYGNGDSVETFNLPDFRGRIPVGVDEFGERVKMAGVCGMEGGNSTYSLTTDELPAHVHSHGTLSASTSGSHTHSIIDPGHDHGGSTGESQFGSGNWEMKGSRGHGKDDIKHSHSIPKGRTYITINADGNHGHTINGKTGTVGAGKEFSLMPPFQTVNYIIYSL</sequence>
<feature type="region of interest" description="Disordered" evidence="1">
    <location>
        <begin position="306"/>
        <end position="363"/>
    </location>
</feature>
<dbReference type="EMBL" id="CAJNOK010000058">
    <property type="protein sequence ID" value="CAF0726128.1"/>
    <property type="molecule type" value="Genomic_DNA"/>
</dbReference>
<evidence type="ECO:0000313" key="7">
    <source>
        <dbReference type="Proteomes" id="UP000663829"/>
    </source>
</evidence>
<evidence type="ECO:0000313" key="4">
    <source>
        <dbReference type="EMBL" id="CAF0866921.1"/>
    </source>
</evidence>
<dbReference type="Gene3D" id="3.90.1340.10">
    <property type="entry name" value="Phage tail collar domain"/>
    <property type="match status" value="1"/>
</dbReference>
<evidence type="ECO:0000313" key="6">
    <source>
        <dbReference type="EMBL" id="CAF3654404.1"/>
    </source>
</evidence>
<feature type="domain" description="Phage tail collar" evidence="2">
    <location>
        <begin position="210"/>
        <end position="268"/>
    </location>
</feature>